<sequence length="527" mass="58722">MQDDPARVQVRATQLREVATSLGPTFIKLAQFLANRPDVVRADYMDELMKLQDDVPPFSHDVAMQILKEDLNIKSLDEIFVPPFPTKPIAAASIGVVYRAMMHAPNDDSEPVEVAVKIQRPNLRSTILRDLWLFRYGAVRWLDGASRARLGCEASVVVDEFGRSLLRELDFNAEARSLAAFQANFEHDGEVVIPSLPFPQCNSPRVLIMSWVDGVRLTEVAAVRDAAIDVDRFISTGVRAGMTQLLEYGLFHGDPHPGNVFAMRDNGIAYIDFGNVSELSKEDQSALLDALIGCMNEDYVRLTKALQELGFLSDDEEVRQRVSDALRRVWIEVAGQGRFDAGALAEDFSFRKITDQFSKLMYDYPLRVPERFAIIIRTLLTQEGICMQLDPKFRFLNVAYPHVARMLLTDKLYTRRLADVLVKSPNAAADDDDDDVNAIAPGELDWARLWQLIGFARSGAGGGIFSLLPTMLKGAWAVFSDAWLLGRLVKAAALSAVNSVARGLRRILHGRGRRRGQQHDALTPAPA</sequence>
<comment type="similarity">
    <text evidence="1">Belongs to the protein kinase superfamily. ADCK protein kinase family.</text>
</comment>
<protein>
    <recommendedName>
        <fullName evidence="2">ABC1 atypical kinase-like domain-containing protein</fullName>
    </recommendedName>
</protein>
<organism evidence="3 4">
    <name type="scientific">Pycnococcus provasolii</name>
    <dbReference type="NCBI Taxonomy" id="41880"/>
    <lineage>
        <taxon>Eukaryota</taxon>
        <taxon>Viridiplantae</taxon>
        <taxon>Chlorophyta</taxon>
        <taxon>Pseudoscourfieldiophyceae</taxon>
        <taxon>Pseudoscourfieldiales</taxon>
        <taxon>Pycnococcaceae</taxon>
        <taxon>Pycnococcus</taxon>
    </lineage>
</organism>
<dbReference type="PANTHER" id="PTHR10566">
    <property type="entry name" value="CHAPERONE-ACTIVITY OF BC1 COMPLEX CABC1 -RELATED"/>
    <property type="match status" value="1"/>
</dbReference>
<comment type="caution">
    <text evidence="3">The sequence shown here is derived from an EMBL/GenBank/DDBJ whole genome shotgun (WGS) entry which is preliminary data.</text>
</comment>
<dbReference type="InterPro" id="IPR004147">
    <property type="entry name" value="ABC1_dom"/>
</dbReference>
<accession>A0A830HSQ8</accession>
<dbReference type="SUPFAM" id="SSF56112">
    <property type="entry name" value="Protein kinase-like (PK-like)"/>
    <property type="match status" value="1"/>
</dbReference>
<dbReference type="AlphaFoldDB" id="A0A830HSQ8"/>
<dbReference type="EMBL" id="BNJQ01000019">
    <property type="protein sequence ID" value="GHP08029.1"/>
    <property type="molecule type" value="Genomic_DNA"/>
</dbReference>
<keyword evidence="4" id="KW-1185">Reference proteome</keyword>
<name>A0A830HSQ8_9CHLO</name>
<evidence type="ECO:0000313" key="4">
    <source>
        <dbReference type="Proteomes" id="UP000660262"/>
    </source>
</evidence>
<feature type="domain" description="ABC1 atypical kinase-like" evidence="2">
    <location>
        <begin position="50"/>
        <end position="304"/>
    </location>
</feature>
<dbReference type="InterPro" id="IPR050154">
    <property type="entry name" value="UbiB_kinase"/>
</dbReference>
<dbReference type="Pfam" id="PF03109">
    <property type="entry name" value="ABC1"/>
    <property type="match status" value="1"/>
</dbReference>
<dbReference type="Proteomes" id="UP000660262">
    <property type="component" value="Unassembled WGS sequence"/>
</dbReference>
<dbReference type="OrthoDB" id="427480at2759"/>
<evidence type="ECO:0000313" key="3">
    <source>
        <dbReference type="EMBL" id="GHP08029.1"/>
    </source>
</evidence>
<dbReference type="PANTHER" id="PTHR10566:SF53">
    <property type="entry name" value="PROTEIN ACTIVITY OF BC1 COMPLEX KINASE 1, CHLOROPLASTIC"/>
    <property type="match status" value="1"/>
</dbReference>
<gene>
    <name evidence="3" type="ORF">PPROV_000677100</name>
</gene>
<dbReference type="CDD" id="cd05121">
    <property type="entry name" value="ABC1_ADCK3-like"/>
    <property type="match status" value="1"/>
</dbReference>
<evidence type="ECO:0000256" key="1">
    <source>
        <dbReference type="ARBA" id="ARBA00009670"/>
    </source>
</evidence>
<proteinExistence type="inferred from homology"/>
<reference evidence="3" key="1">
    <citation type="submission" date="2020-10" db="EMBL/GenBank/DDBJ databases">
        <title>Unveiling of a novel bifunctional photoreceptor, Dualchrome1, isolated from a cosmopolitan green alga.</title>
        <authorList>
            <person name="Suzuki S."/>
            <person name="Kawachi M."/>
        </authorList>
    </citation>
    <scope>NUCLEOTIDE SEQUENCE</scope>
    <source>
        <strain evidence="3">NIES 2893</strain>
    </source>
</reference>
<dbReference type="InterPro" id="IPR011009">
    <property type="entry name" value="Kinase-like_dom_sf"/>
</dbReference>
<evidence type="ECO:0000259" key="2">
    <source>
        <dbReference type="Pfam" id="PF03109"/>
    </source>
</evidence>